<evidence type="ECO:0000259" key="8">
    <source>
        <dbReference type="PROSITE" id="PS50850"/>
    </source>
</evidence>
<feature type="transmembrane region" description="Helical" evidence="7">
    <location>
        <begin position="341"/>
        <end position="364"/>
    </location>
</feature>
<dbReference type="RefSeq" id="WP_106846675.1">
    <property type="nucleotide sequence ID" value="NZ_CP027792.1"/>
</dbReference>
<keyword evidence="10" id="KW-1185">Reference proteome</keyword>
<evidence type="ECO:0000256" key="6">
    <source>
        <dbReference type="ARBA" id="ARBA00023136"/>
    </source>
</evidence>
<dbReference type="GO" id="GO:0005886">
    <property type="term" value="C:plasma membrane"/>
    <property type="evidence" value="ECO:0007669"/>
    <property type="project" value="UniProtKB-SubCell"/>
</dbReference>
<evidence type="ECO:0000313" key="9">
    <source>
        <dbReference type="EMBL" id="AVP58122.1"/>
    </source>
</evidence>
<evidence type="ECO:0000256" key="4">
    <source>
        <dbReference type="ARBA" id="ARBA00022692"/>
    </source>
</evidence>
<evidence type="ECO:0000256" key="3">
    <source>
        <dbReference type="ARBA" id="ARBA00022475"/>
    </source>
</evidence>
<dbReference type="OrthoDB" id="9810492at2"/>
<keyword evidence="2" id="KW-0813">Transport</keyword>
<feature type="transmembrane region" description="Helical" evidence="7">
    <location>
        <begin position="282"/>
        <end position="301"/>
    </location>
</feature>
<dbReference type="SUPFAM" id="SSF103473">
    <property type="entry name" value="MFS general substrate transporter"/>
    <property type="match status" value="1"/>
</dbReference>
<evidence type="ECO:0000256" key="1">
    <source>
        <dbReference type="ARBA" id="ARBA00004651"/>
    </source>
</evidence>
<dbReference type="InterPro" id="IPR020846">
    <property type="entry name" value="MFS_dom"/>
</dbReference>
<dbReference type="Proteomes" id="UP000241829">
    <property type="component" value="Chromosome"/>
</dbReference>
<dbReference type="Gene3D" id="1.20.1250.20">
    <property type="entry name" value="MFS general substrate transporter like domains"/>
    <property type="match status" value="1"/>
</dbReference>
<keyword evidence="3" id="KW-1003">Cell membrane</keyword>
<feature type="transmembrane region" description="Helical" evidence="7">
    <location>
        <begin position="307"/>
        <end position="329"/>
    </location>
</feature>
<reference evidence="10" key="1">
    <citation type="submission" date="2018-03" db="EMBL/GenBank/DDBJ databases">
        <title>Genome sequencing of Melaminivora sp. strain SC2-7.</title>
        <authorList>
            <person name="Kim S.-J."/>
            <person name="Heo J."/>
            <person name="Ahn J.-H."/>
            <person name="Kwon S.-W."/>
        </authorList>
    </citation>
    <scope>NUCLEOTIDE SEQUENCE [LARGE SCALE GENOMIC DNA]</scope>
    <source>
        <strain evidence="10">SC2-7</strain>
    </source>
</reference>
<dbReference type="PROSITE" id="PS50850">
    <property type="entry name" value="MFS"/>
    <property type="match status" value="1"/>
</dbReference>
<comment type="subcellular location">
    <subcellularLocation>
        <location evidence="1">Cell membrane</location>
        <topology evidence="1">Multi-pass membrane protein</topology>
    </subcellularLocation>
</comment>
<feature type="transmembrane region" description="Helical" evidence="7">
    <location>
        <begin position="41"/>
        <end position="61"/>
    </location>
</feature>
<evidence type="ECO:0000313" key="10">
    <source>
        <dbReference type="Proteomes" id="UP000241829"/>
    </source>
</evidence>
<accession>A0A2P1NM32</accession>
<name>A0A2P1NM32_9BURK</name>
<evidence type="ECO:0000256" key="7">
    <source>
        <dbReference type="SAM" id="Phobius"/>
    </source>
</evidence>
<keyword evidence="4 7" id="KW-0812">Transmembrane</keyword>
<feature type="domain" description="Major facilitator superfamily (MFS) profile" evidence="8">
    <location>
        <begin position="7"/>
        <end position="399"/>
    </location>
</feature>
<dbReference type="InterPro" id="IPR050171">
    <property type="entry name" value="MFS_Transporters"/>
</dbReference>
<dbReference type="InterPro" id="IPR036259">
    <property type="entry name" value="MFS_trans_sf"/>
</dbReference>
<organism evidence="9 10">
    <name type="scientific">Pulveribacter suum</name>
    <dbReference type="NCBI Taxonomy" id="2116657"/>
    <lineage>
        <taxon>Bacteria</taxon>
        <taxon>Pseudomonadati</taxon>
        <taxon>Pseudomonadota</taxon>
        <taxon>Betaproteobacteria</taxon>
        <taxon>Burkholderiales</taxon>
        <taxon>Comamonadaceae</taxon>
        <taxon>Pulveribacter</taxon>
    </lineage>
</organism>
<feature type="transmembrane region" description="Helical" evidence="7">
    <location>
        <begin position="7"/>
        <end position="29"/>
    </location>
</feature>
<keyword evidence="5 7" id="KW-1133">Transmembrane helix</keyword>
<dbReference type="EMBL" id="CP027792">
    <property type="protein sequence ID" value="AVP58122.1"/>
    <property type="molecule type" value="Genomic_DNA"/>
</dbReference>
<dbReference type="PANTHER" id="PTHR23517:SF13">
    <property type="entry name" value="MAJOR FACILITATOR SUPERFAMILY MFS_1"/>
    <property type="match status" value="1"/>
</dbReference>
<evidence type="ECO:0000256" key="2">
    <source>
        <dbReference type="ARBA" id="ARBA00022448"/>
    </source>
</evidence>
<sequence length="399" mass="42157">MSPRLRSLSLLSFAMVVGVMGTALISPLYGLYQQAWHLQTVQVSLIYVIYMGGALCALLLFGRLPDVLGFKTTMTWALAAIWVGTLVSMLAWDAVSLTVGRFIVGAASSMVTTSASLGFVHVAPPEKRHRMAMLSSILIAFGFGVGPLMGGILGQWAPAPLVTTYVPTLVLALLGIAGLRQVQVHPHDRAAAPRRRATWADIVPRLTWPAAQDSGAFVLTCTLPFVAFGVFGLYASMLPLFLDKMVPWHGPVVSGTALALILFASSGFQLMARHAPVRWTGVAGLLATAASNAVLLANLLAGSTVLFFAGVLLTALGHALSMLAGMTMINKIATANNRSGLLSTYLVVGYIGSMAPMLGIGWIADRWGMNVALGCFCSAVVVMGCVAAWRYQAHPRTGA</sequence>
<protein>
    <submittedName>
        <fullName evidence="9">MFS transporter</fullName>
    </submittedName>
</protein>
<feature type="transmembrane region" description="Helical" evidence="7">
    <location>
        <begin position="248"/>
        <end position="270"/>
    </location>
</feature>
<dbReference type="KEGG" id="melm:C7H73_10900"/>
<feature type="transmembrane region" description="Helical" evidence="7">
    <location>
        <begin position="98"/>
        <end position="120"/>
    </location>
</feature>
<proteinExistence type="predicted"/>
<evidence type="ECO:0000256" key="5">
    <source>
        <dbReference type="ARBA" id="ARBA00022989"/>
    </source>
</evidence>
<feature type="transmembrane region" description="Helical" evidence="7">
    <location>
        <begin position="132"/>
        <end position="153"/>
    </location>
</feature>
<dbReference type="Pfam" id="PF07690">
    <property type="entry name" value="MFS_1"/>
    <property type="match status" value="1"/>
</dbReference>
<dbReference type="GO" id="GO:0022857">
    <property type="term" value="F:transmembrane transporter activity"/>
    <property type="evidence" value="ECO:0007669"/>
    <property type="project" value="InterPro"/>
</dbReference>
<dbReference type="InterPro" id="IPR011701">
    <property type="entry name" value="MFS"/>
</dbReference>
<dbReference type="PANTHER" id="PTHR23517">
    <property type="entry name" value="RESISTANCE PROTEIN MDTM, PUTATIVE-RELATED-RELATED"/>
    <property type="match status" value="1"/>
</dbReference>
<feature type="transmembrane region" description="Helical" evidence="7">
    <location>
        <begin position="73"/>
        <end position="92"/>
    </location>
</feature>
<dbReference type="AlphaFoldDB" id="A0A2P1NM32"/>
<feature type="transmembrane region" description="Helical" evidence="7">
    <location>
        <begin position="215"/>
        <end position="242"/>
    </location>
</feature>
<feature type="transmembrane region" description="Helical" evidence="7">
    <location>
        <begin position="370"/>
        <end position="389"/>
    </location>
</feature>
<feature type="transmembrane region" description="Helical" evidence="7">
    <location>
        <begin position="159"/>
        <end position="179"/>
    </location>
</feature>
<keyword evidence="6 7" id="KW-0472">Membrane</keyword>
<gene>
    <name evidence="9" type="ORF">C7H73_10900</name>
</gene>